<evidence type="ECO:0000256" key="2">
    <source>
        <dbReference type="ARBA" id="ARBA00022692"/>
    </source>
</evidence>
<dbReference type="PANTHER" id="PTHR35042">
    <property type="entry name" value="ANTHRONE OXYGENASE ENCC"/>
    <property type="match status" value="1"/>
</dbReference>
<dbReference type="OMA" id="MWPLAGF"/>
<feature type="transmembrane region" description="Helical" evidence="6">
    <location>
        <begin position="20"/>
        <end position="42"/>
    </location>
</feature>
<name>A0A165I6T4_XYLHT</name>
<comment type="similarity">
    <text evidence="5">Belongs to the anthrone oxygenase family.</text>
</comment>
<evidence type="ECO:0008006" key="9">
    <source>
        <dbReference type="Google" id="ProtNLM"/>
    </source>
</evidence>
<dbReference type="GO" id="GO:0016020">
    <property type="term" value="C:membrane"/>
    <property type="evidence" value="ECO:0007669"/>
    <property type="project" value="UniProtKB-SubCell"/>
</dbReference>
<feature type="transmembrane region" description="Helical" evidence="6">
    <location>
        <begin position="62"/>
        <end position="80"/>
    </location>
</feature>
<evidence type="ECO:0000256" key="1">
    <source>
        <dbReference type="ARBA" id="ARBA00004141"/>
    </source>
</evidence>
<dbReference type="AlphaFoldDB" id="A0A165I6T4"/>
<proteinExistence type="inferred from homology"/>
<reference evidence="7 8" key="1">
    <citation type="journal article" date="2016" name="Fungal Biol.">
        <title>The genome of Xylona heveae provides a window into fungal endophytism.</title>
        <authorList>
            <person name="Gazis R."/>
            <person name="Kuo A."/>
            <person name="Riley R."/>
            <person name="LaButti K."/>
            <person name="Lipzen A."/>
            <person name="Lin J."/>
            <person name="Amirebrahimi M."/>
            <person name="Hesse C.N."/>
            <person name="Spatafora J.W."/>
            <person name="Henrissat B."/>
            <person name="Hainaut M."/>
            <person name="Grigoriev I.V."/>
            <person name="Hibbett D.S."/>
        </authorList>
    </citation>
    <scope>NUCLEOTIDE SEQUENCE [LARGE SCALE GENOMIC DNA]</scope>
    <source>
        <strain evidence="7 8">TC161</strain>
    </source>
</reference>
<gene>
    <name evidence="7" type="ORF">L228DRAFT_281540</name>
</gene>
<accession>A0A165I6T4</accession>
<protein>
    <recommendedName>
        <fullName evidence="9">DUF1772-domain-containing protein</fullName>
    </recommendedName>
</protein>
<keyword evidence="8" id="KW-1185">Reference proteome</keyword>
<dbReference type="PANTHER" id="PTHR35042:SF1">
    <property type="entry name" value="DUF1772-DOMAIN-CONTAINING PROTEIN"/>
    <property type="match status" value="1"/>
</dbReference>
<dbReference type="Proteomes" id="UP000076632">
    <property type="component" value="Unassembled WGS sequence"/>
</dbReference>
<dbReference type="InterPro" id="IPR013901">
    <property type="entry name" value="Anthrone_oxy"/>
</dbReference>
<organism evidence="7 8">
    <name type="scientific">Xylona heveae (strain CBS 132557 / TC161)</name>
    <dbReference type="NCBI Taxonomy" id="1328760"/>
    <lineage>
        <taxon>Eukaryota</taxon>
        <taxon>Fungi</taxon>
        <taxon>Dikarya</taxon>
        <taxon>Ascomycota</taxon>
        <taxon>Pezizomycotina</taxon>
        <taxon>Xylonomycetes</taxon>
        <taxon>Xylonales</taxon>
        <taxon>Xylonaceae</taxon>
        <taxon>Xylona</taxon>
    </lineage>
</organism>
<dbReference type="OrthoDB" id="3750842at2759"/>
<evidence type="ECO:0000256" key="5">
    <source>
        <dbReference type="ARBA" id="ARBA00034313"/>
    </source>
</evidence>
<evidence type="ECO:0000313" key="8">
    <source>
        <dbReference type="Proteomes" id="UP000076632"/>
    </source>
</evidence>
<dbReference type="Pfam" id="PF08592">
    <property type="entry name" value="Anthrone_oxy"/>
    <property type="match status" value="1"/>
</dbReference>
<dbReference type="InParanoid" id="A0A165I6T4"/>
<evidence type="ECO:0000256" key="6">
    <source>
        <dbReference type="SAM" id="Phobius"/>
    </source>
</evidence>
<feature type="transmembrane region" description="Helical" evidence="6">
    <location>
        <begin position="86"/>
        <end position="106"/>
    </location>
</feature>
<dbReference type="EMBL" id="KV407456">
    <property type="protein sequence ID" value="KZF24471.1"/>
    <property type="molecule type" value="Genomic_DNA"/>
</dbReference>
<sequence length="168" mass="18113">MSAPFAYDSSGLRVAQAVGLTSSAFLSGFIFSISTITVPAILPNPPSTILKSWSIAYNRGKMIAPSMALTSALANLYVAYKTEDVVPVVAAALAIGIVPWTILVMLKTNKALMEREQRTRTVHATTEVKVEIEEEGVRALTDRWATLNLVRAGLVLSSAAVAAWRIFF</sequence>
<feature type="transmembrane region" description="Helical" evidence="6">
    <location>
        <begin position="148"/>
        <end position="167"/>
    </location>
</feature>
<keyword evidence="2 6" id="KW-0812">Transmembrane</keyword>
<evidence type="ECO:0000256" key="3">
    <source>
        <dbReference type="ARBA" id="ARBA00022989"/>
    </source>
</evidence>
<comment type="subcellular location">
    <subcellularLocation>
        <location evidence="1">Membrane</location>
        <topology evidence="1">Multi-pass membrane protein</topology>
    </subcellularLocation>
</comment>
<keyword evidence="3 6" id="KW-1133">Transmembrane helix</keyword>
<dbReference type="RefSeq" id="XP_018190026.1">
    <property type="nucleotide sequence ID" value="XM_018335896.1"/>
</dbReference>
<keyword evidence="4 6" id="KW-0472">Membrane</keyword>
<evidence type="ECO:0000256" key="4">
    <source>
        <dbReference type="ARBA" id="ARBA00023136"/>
    </source>
</evidence>
<dbReference type="GeneID" id="28901033"/>
<evidence type="ECO:0000313" key="7">
    <source>
        <dbReference type="EMBL" id="KZF24471.1"/>
    </source>
</evidence>